<gene>
    <name evidence="2" type="ORF">DI623_11885</name>
</gene>
<sequence>MRLKPRLSDADWLPIVRSLQRAAADGTERLDQLERLYRDAQRAIVSEYRPGALPSLAALTIHRPLLSPQFVSEALGLTITGASKLLERGVGSGLLVEVTRRRSWRVFVAGDLAVAFGYASPQRGRPRLEPPPPPADRSLRQVFDSFDEQMAEIDRLLSRS</sequence>
<dbReference type="EMBL" id="QFNN01000080">
    <property type="protein sequence ID" value="PZO88823.1"/>
    <property type="molecule type" value="Genomic_DNA"/>
</dbReference>
<organism evidence="2 3">
    <name type="scientific">Sphingomonas sanxanigenens</name>
    <dbReference type="NCBI Taxonomy" id="397260"/>
    <lineage>
        <taxon>Bacteria</taxon>
        <taxon>Pseudomonadati</taxon>
        <taxon>Pseudomonadota</taxon>
        <taxon>Alphaproteobacteria</taxon>
        <taxon>Sphingomonadales</taxon>
        <taxon>Sphingomonadaceae</taxon>
        <taxon>Sphingomonas</taxon>
    </lineage>
</organism>
<evidence type="ECO:0000313" key="3">
    <source>
        <dbReference type="Proteomes" id="UP000249066"/>
    </source>
</evidence>
<proteinExistence type="predicted"/>
<keyword evidence="1" id="KW-0175">Coiled coil</keyword>
<evidence type="ECO:0000313" key="2">
    <source>
        <dbReference type="EMBL" id="PZO88823.1"/>
    </source>
</evidence>
<protein>
    <submittedName>
        <fullName evidence="2">Uncharacterized protein</fullName>
    </submittedName>
</protein>
<feature type="coiled-coil region" evidence="1">
    <location>
        <begin position="16"/>
        <end position="43"/>
    </location>
</feature>
<accession>A0A2W5A2R1</accession>
<evidence type="ECO:0000256" key="1">
    <source>
        <dbReference type="SAM" id="Coils"/>
    </source>
</evidence>
<reference evidence="2 3" key="1">
    <citation type="submission" date="2017-08" db="EMBL/GenBank/DDBJ databases">
        <title>Infants hospitalized years apart are colonized by the same room-sourced microbial strains.</title>
        <authorList>
            <person name="Brooks B."/>
            <person name="Olm M.R."/>
            <person name="Firek B.A."/>
            <person name="Baker R."/>
            <person name="Thomas B.C."/>
            <person name="Morowitz M.J."/>
            <person name="Banfield J.F."/>
        </authorList>
    </citation>
    <scope>NUCLEOTIDE SEQUENCE [LARGE SCALE GENOMIC DNA]</scope>
    <source>
        <strain evidence="2">S2_018_000_R2_101</strain>
    </source>
</reference>
<name>A0A2W5A2R1_9SPHN</name>
<comment type="caution">
    <text evidence="2">The sequence shown here is derived from an EMBL/GenBank/DDBJ whole genome shotgun (WGS) entry which is preliminary data.</text>
</comment>
<dbReference type="AlphaFoldDB" id="A0A2W5A2R1"/>
<dbReference type="Proteomes" id="UP000249066">
    <property type="component" value="Unassembled WGS sequence"/>
</dbReference>